<evidence type="ECO:0000256" key="2">
    <source>
        <dbReference type="PROSITE-ProRule" id="PRU00335"/>
    </source>
</evidence>
<proteinExistence type="predicted"/>
<evidence type="ECO:0000256" key="1">
    <source>
        <dbReference type="ARBA" id="ARBA00023125"/>
    </source>
</evidence>
<evidence type="ECO:0000259" key="3">
    <source>
        <dbReference type="PROSITE" id="PS50977"/>
    </source>
</evidence>
<dbReference type="PANTHER" id="PTHR43479">
    <property type="entry name" value="ACREF/ENVCD OPERON REPRESSOR-RELATED"/>
    <property type="match status" value="1"/>
</dbReference>
<protein>
    <submittedName>
        <fullName evidence="4">TetR/AcrR family transcriptional regulator</fullName>
    </submittedName>
</protein>
<dbReference type="GeneID" id="89490229"/>
<comment type="caution">
    <text evidence="4">The sequence shown here is derived from an EMBL/GenBank/DDBJ whole genome shotgun (WGS) entry which is preliminary data.</text>
</comment>
<reference evidence="4 5" key="1">
    <citation type="submission" date="2022-06" db="EMBL/GenBank/DDBJ databases">
        <title>Chromosome and plasmid sequencings of Enterobacteriales species co-exiting double carbapenemases.</title>
        <authorList>
            <person name="Fu Y."/>
        </authorList>
    </citation>
    <scope>NUCLEOTIDE SEQUENCE [LARGE SCALE GENOMIC DNA]</scope>
    <source>
        <strain evidence="4 5">21030615019</strain>
    </source>
</reference>
<dbReference type="InterPro" id="IPR050624">
    <property type="entry name" value="HTH-type_Tx_Regulator"/>
</dbReference>
<dbReference type="Gene3D" id="1.10.357.10">
    <property type="entry name" value="Tetracycline Repressor, domain 2"/>
    <property type="match status" value="1"/>
</dbReference>
<gene>
    <name evidence="4" type="ORF">NLX89_10770</name>
</gene>
<dbReference type="InterPro" id="IPR001647">
    <property type="entry name" value="HTH_TetR"/>
</dbReference>
<dbReference type="PANTHER" id="PTHR43479:SF11">
    <property type="entry name" value="ACREF_ENVCD OPERON REPRESSOR-RELATED"/>
    <property type="match status" value="1"/>
</dbReference>
<dbReference type="RefSeq" id="WP_102140674.1">
    <property type="nucleotide sequence ID" value="NZ_CP031123.2"/>
</dbReference>
<sequence length="181" mass="21373">MKKLTRECWVNAGFKILDTEGHTRFSSENIARLLNVTRGSFYHHFKNREDFVRTLLYRWELEYTELMLVQANMGHTLDDILKRYLNVASQKHPLREIAIRAWALNDSLVAEYQHRVDEKRLSFVINKLNQLSIPREYAEKIGKLVHLCLIGGQMSGDRHNAQEFNQLILNTLSLKKLLFRF</sequence>
<organism evidence="4 5">
    <name type="scientific">Providencia huaxiensis</name>
    <dbReference type="NCBI Taxonomy" id="2027290"/>
    <lineage>
        <taxon>Bacteria</taxon>
        <taxon>Pseudomonadati</taxon>
        <taxon>Pseudomonadota</taxon>
        <taxon>Gammaproteobacteria</taxon>
        <taxon>Enterobacterales</taxon>
        <taxon>Morganellaceae</taxon>
        <taxon>Providencia</taxon>
    </lineage>
</organism>
<feature type="DNA-binding region" description="H-T-H motif" evidence="2">
    <location>
        <begin position="26"/>
        <end position="45"/>
    </location>
</feature>
<dbReference type="SUPFAM" id="SSF46689">
    <property type="entry name" value="Homeodomain-like"/>
    <property type="match status" value="1"/>
</dbReference>
<dbReference type="PROSITE" id="PS50977">
    <property type="entry name" value="HTH_TETR_2"/>
    <property type="match status" value="1"/>
</dbReference>
<name>A0ABU2IZK9_9GAMM</name>
<dbReference type="InterPro" id="IPR009057">
    <property type="entry name" value="Homeodomain-like_sf"/>
</dbReference>
<dbReference type="Pfam" id="PF00440">
    <property type="entry name" value="TetR_N"/>
    <property type="match status" value="1"/>
</dbReference>
<keyword evidence="5" id="KW-1185">Reference proteome</keyword>
<evidence type="ECO:0000313" key="5">
    <source>
        <dbReference type="Proteomes" id="UP001252207"/>
    </source>
</evidence>
<evidence type="ECO:0000313" key="4">
    <source>
        <dbReference type="EMBL" id="MDT0133824.1"/>
    </source>
</evidence>
<feature type="domain" description="HTH tetR-type" evidence="3">
    <location>
        <begin position="3"/>
        <end position="63"/>
    </location>
</feature>
<dbReference type="EMBL" id="JANAVW010000001">
    <property type="protein sequence ID" value="MDT0133824.1"/>
    <property type="molecule type" value="Genomic_DNA"/>
</dbReference>
<keyword evidence="1 2" id="KW-0238">DNA-binding</keyword>
<accession>A0ABU2IZK9</accession>
<dbReference type="Proteomes" id="UP001252207">
    <property type="component" value="Unassembled WGS sequence"/>
</dbReference>